<evidence type="ECO:0000256" key="3">
    <source>
        <dbReference type="ARBA" id="ARBA00022898"/>
    </source>
</evidence>
<feature type="domain" description="Aminotransferase class I/classII large" evidence="6">
    <location>
        <begin position="72"/>
        <end position="426"/>
    </location>
</feature>
<proteinExistence type="inferred from homology"/>
<dbReference type="Gene3D" id="3.90.1150.10">
    <property type="entry name" value="Aspartate Aminotransferase, domain 1"/>
    <property type="match status" value="1"/>
</dbReference>
<dbReference type="InterPro" id="IPR015424">
    <property type="entry name" value="PyrdxlP-dep_Trfase"/>
</dbReference>
<dbReference type="SMR" id="I1M3R0"/>
<dbReference type="GO" id="GO:0004838">
    <property type="term" value="F:L-tyrosine-2-oxoglutarate transaminase activity"/>
    <property type="evidence" value="ECO:0000318"/>
    <property type="project" value="GO_Central"/>
</dbReference>
<dbReference type="OrthoDB" id="7042322at2759"/>
<dbReference type="PANTHER" id="PTHR45744">
    <property type="entry name" value="TYROSINE AMINOTRANSFERASE"/>
    <property type="match status" value="1"/>
</dbReference>
<keyword evidence="9" id="KW-1185">Reference proteome</keyword>
<reference evidence="7" key="3">
    <citation type="submission" date="2018-07" db="EMBL/GenBank/DDBJ databases">
        <title>WGS assembly of Glycine max.</title>
        <authorList>
            <person name="Schmutz J."/>
            <person name="Cannon S."/>
            <person name="Schlueter J."/>
            <person name="Ma J."/>
            <person name="Mitros T."/>
            <person name="Nelson W."/>
            <person name="Hyten D."/>
            <person name="Song Q."/>
            <person name="Thelen J."/>
            <person name="Cheng J."/>
            <person name="Xu D."/>
            <person name="Hellsten U."/>
            <person name="May G."/>
            <person name="Yu Y."/>
            <person name="Sakurai T."/>
            <person name="Umezawa T."/>
            <person name="Bhattacharyya M."/>
            <person name="Sandhu D."/>
            <person name="Valliyodan B."/>
            <person name="Lindquist E."/>
            <person name="Peto M."/>
            <person name="Grant D."/>
            <person name="Shu S."/>
            <person name="Goodstein D."/>
            <person name="Barry K."/>
            <person name="Futrell-Griggs M."/>
            <person name="Abernathy B."/>
            <person name="Du J."/>
            <person name="Tian Z."/>
            <person name="Zhu L."/>
            <person name="Gill N."/>
            <person name="Joshi T."/>
            <person name="Libault M."/>
            <person name="Sethuraman A."/>
            <person name="Zhang X."/>
            <person name="Shinozaki K."/>
            <person name="Nguyen H."/>
            <person name="Wing R."/>
            <person name="Cregan P."/>
            <person name="Specht J."/>
            <person name="Grimwood J."/>
            <person name="Rokhsar D."/>
            <person name="Stacey G."/>
            <person name="Shoemaker R."/>
            <person name="Jackson S."/>
        </authorList>
    </citation>
    <scope>NUCLEOTIDE SEQUENCE</scope>
    <source>
        <tissue evidence="7">Callus</tissue>
    </source>
</reference>
<dbReference type="CDD" id="cd00609">
    <property type="entry name" value="AAT_like"/>
    <property type="match status" value="1"/>
</dbReference>
<dbReference type="FunFam" id="3.40.640.10:FF:000048">
    <property type="entry name" value="tyrosine aminotransferase"/>
    <property type="match status" value="1"/>
</dbReference>
<dbReference type="RefSeq" id="XP_003541901.1">
    <property type="nucleotide sequence ID" value="XM_003541853.5"/>
</dbReference>
<evidence type="ECO:0000313" key="8">
    <source>
        <dbReference type="EnsemblPlants" id="KRH22362"/>
    </source>
</evidence>
<sequence>MLLVLSPYNLLIHCEAIINMENSSEKCNFEGNKELNASTITVGGIYDMLLDSINHEDTRSVVRLGRVDPTDNPLFRTTTVAVDAITRAVHSFNFNCYPPTVGLPEAKRAVADHLTSNLPHKIISPENVFLTIGGTQAIDIILPSLARPGANILLPKPGYPHYELRATRCLLEIRHFDLLPERGWEVDLDSLEALADENTVAIVFISPSSPCGNVFTYEHLKRVAEIASKLGIFVISDEVYAHVTFGSKPFVPMREFSSIVPVITIGSFSKRWFIPGWRIGWIALCDPQGIFQKTGIVTKIIDNLEITSDPTTIVQASIPGILEKTTDDFHSNNLNILREAANIFYDGCKEIPCLTCPHKPEGAMVVMVEINFSQLEGIVDDVQFCTKLAKEESVILFPGVAVGLKNWVRVSLAVDLSDLKDGLSRIREFSLRHAKMS</sequence>
<name>I1M3R0_SOYBN</name>
<dbReference type="EMBL" id="CM000846">
    <property type="protein sequence ID" value="KRH22362.1"/>
    <property type="molecule type" value="Genomic_DNA"/>
</dbReference>
<dbReference type="AlphaFoldDB" id="I1M3R0"/>
<dbReference type="ExpressionAtlas" id="I1M3R0">
    <property type="expression patterns" value="baseline"/>
</dbReference>
<dbReference type="InterPro" id="IPR004839">
    <property type="entry name" value="Aminotransferase_I/II_large"/>
</dbReference>
<evidence type="ECO:0000313" key="9">
    <source>
        <dbReference type="Proteomes" id="UP000008827"/>
    </source>
</evidence>
<dbReference type="NCBIfam" id="TIGR01265">
    <property type="entry name" value="tyr_nico_aTase"/>
    <property type="match status" value="1"/>
</dbReference>
<dbReference type="GeneID" id="100800830"/>
<protein>
    <recommendedName>
        <fullName evidence="6">Aminotransferase class I/classII large domain-containing protein</fullName>
    </recommendedName>
</protein>
<keyword evidence="3 4" id="KW-0663">Pyridoxal phosphate</keyword>
<evidence type="ECO:0000256" key="5">
    <source>
        <dbReference type="PIRSR" id="PIRSR000517-1"/>
    </source>
</evidence>
<evidence type="ECO:0000256" key="2">
    <source>
        <dbReference type="ARBA" id="ARBA00007441"/>
    </source>
</evidence>
<accession>I1M3R0</accession>
<dbReference type="Gene3D" id="3.40.640.10">
    <property type="entry name" value="Type I PLP-dependent aspartate aminotransferase-like (Major domain)"/>
    <property type="match status" value="1"/>
</dbReference>
<dbReference type="PIRSF" id="PIRSF000517">
    <property type="entry name" value="Tyr_transaminase"/>
    <property type="match status" value="1"/>
</dbReference>
<dbReference type="SUPFAM" id="SSF53383">
    <property type="entry name" value="PLP-dependent transferases"/>
    <property type="match status" value="1"/>
</dbReference>
<dbReference type="InterPro" id="IPR015422">
    <property type="entry name" value="PyrdxlP-dep_Trfase_small"/>
</dbReference>
<dbReference type="KEGG" id="gmx:100800830"/>
<dbReference type="Pfam" id="PF00155">
    <property type="entry name" value="Aminotran_1_2"/>
    <property type="match status" value="1"/>
</dbReference>
<dbReference type="Proteomes" id="UP000008827">
    <property type="component" value="Chromosome 13"/>
</dbReference>
<dbReference type="InterPro" id="IPR015421">
    <property type="entry name" value="PyrdxlP-dep_Trfase_major"/>
</dbReference>
<reference evidence="7 8" key="1">
    <citation type="journal article" date="2010" name="Nature">
        <title>Genome sequence of the palaeopolyploid soybean.</title>
        <authorList>
            <person name="Schmutz J."/>
            <person name="Cannon S.B."/>
            <person name="Schlueter J."/>
            <person name="Ma J."/>
            <person name="Mitros T."/>
            <person name="Nelson W."/>
            <person name="Hyten D.L."/>
            <person name="Song Q."/>
            <person name="Thelen J.J."/>
            <person name="Cheng J."/>
            <person name="Xu D."/>
            <person name="Hellsten U."/>
            <person name="May G.D."/>
            <person name="Yu Y."/>
            <person name="Sakurai T."/>
            <person name="Umezawa T."/>
            <person name="Bhattacharyya M.K."/>
            <person name="Sandhu D."/>
            <person name="Valliyodan B."/>
            <person name="Lindquist E."/>
            <person name="Peto M."/>
            <person name="Grant D."/>
            <person name="Shu S."/>
            <person name="Goodstein D."/>
            <person name="Barry K."/>
            <person name="Futrell-Griggs M."/>
            <person name="Abernathy B."/>
            <person name="Du J."/>
            <person name="Tian Z."/>
            <person name="Zhu L."/>
            <person name="Gill N."/>
            <person name="Joshi T."/>
            <person name="Libault M."/>
            <person name="Sethuraman A."/>
            <person name="Zhang X.-C."/>
            <person name="Shinozaki K."/>
            <person name="Nguyen H.T."/>
            <person name="Wing R.A."/>
            <person name="Cregan P."/>
            <person name="Specht J."/>
            <person name="Grimwood J."/>
            <person name="Rokhsar D."/>
            <person name="Stacey G."/>
            <person name="Shoemaker R.C."/>
            <person name="Jackson S.A."/>
        </authorList>
    </citation>
    <scope>NUCLEOTIDE SEQUENCE [LARGE SCALE GENOMIC DNA]</scope>
    <source>
        <strain evidence="8">cv. Williams 82</strain>
        <tissue evidence="7">Callus</tissue>
    </source>
</reference>
<dbReference type="STRING" id="3847.I1M3R0"/>
<evidence type="ECO:0000259" key="6">
    <source>
        <dbReference type="Pfam" id="PF00155"/>
    </source>
</evidence>
<dbReference type="PANTHER" id="PTHR45744:SF11">
    <property type="entry name" value="TYROSINE AMINOTRANSFERASE"/>
    <property type="match status" value="1"/>
</dbReference>
<comment type="cofactor">
    <cofactor evidence="1 4 5">
        <name>pyridoxal 5'-phosphate</name>
        <dbReference type="ChEBI" id="CHEBI:597326"/>
    </cofactor>
</comment>
<dbReference type="eggNOG" id="KOG0259">
    <property type="taxonomic scope" value="Eukaryota"/>
</dbReference>
<evidence type="ECO:0000256" key="4">
    <source>
        <dbReference type="PIRNR" id="PIRNR000517"/>
    </source>
</evidence>
<reference evidence="8" key="2">
    <citation type="submission" date="2018-02" db="UniProtKB">
        <authorList>
            <consortium name="EnsemblPlants"/>
        </authorList>
    </citation>
    <scope>IDENTIFICATION</scope>
    <source>
        <strain evidence="8">Williams 82</strain>
    </source>
</reference>
<dbReference type="PaxDb" id="3847-GLYMA13G37080.1"/>
<organism evidence="8">
    <name type="scientific">Glycine max</name>
    <name type="common">Soybean</name>
    <name type="synonym">Glycine hispida</name>
    <dbReference type="NCBI Taxonomy" id="3847"/>
    <lineage>
        <taxon>Eukaryota</taxon>
        <taxon>Viridiplantae</taxon>
        <taxon>Streptophyta</taxon>
        <taxon>Embryophyta</taxon>
        <taxon>Tracheophyta</taxon>
        <taxon>Spermatophyta</taxon>
        <taxon>Magnoliopsida</taxon>
        <taxon>eudicotyledons</taxon>
        <taxon>Gunneridae</taxon>
        <taxon>Pentapetalae</taxon>
        <taxon>rosids</taxon>
        <taxon>fabids</taxon>
        <taxon>Fabales</taxon>
        <taxon>Fabaceae</taxon>
        <taxon>Papilionoideae</taxon>
        <taxon>50 kb inversion clade</taxon>
        <taxon>NPAAA clade</taxon>
        <taxon>indigoferoid/millettioid clade</taxon>
        <taxon>Phaseoleae</taxon>
        <taxon>Glycine</taxon>
        <taxon>Glycine subgen. Soja</taxon>
    </lineage>
</organism>
<evidence type="ECO:0000313" key="7">
    <source>
        <dbReference type="EMBL" id="KRH22362.1"/>
    </source>
</evidence>
<evidence type="ECO:0000256" key="1">
    <source>
        <dbReference type="ARBA" id="ARBA00001933"/>
    </source>
</evidence>
<dbReference type="GO" id="GO:0006572">
    <property type="term" value="P:L-tyrosine catabolic process"/>
    <property type="evidence" value="ECO:0000318"/>
    <property type="project" value="GO_Central"/>
</dbReference>
<dbReference type="Gramene" id="KRH22362">
    <property type="protein sequence ID" value="KRH22362"/>
    <property type="gene ID" value="GLYMA_13G295000"/>
</dbReference>
<dbReference type="InterPro" id="IPR005958">
    <property type="entry name" value="TyrNic_aminoTrfase"/>
</dbReference>
<dbReference type="EnsemblPlants" id="KRH22362">
    <property type="protein sequence ID" value="KRH22362"/>
    <property type="gene ID" value="GLYMA_13G295000"/>
</dbReference>
<feature type="modified residue" description="N6-(pyridoxal phosphate)lysine" evidence="5">
    <location>
        <position position="270"/>
    </location>
</feature>
<dbReference type="OMA" id="GWIAMVD"/>
<comment type="similarity">
    <text evidence="2 4">Belongs to the class-I pyridoxal-phosphate-dependent aminotransferase family.</text>
</comment>
<dbReference type="HOGENOM" id="CLU_017584_4_2_1"/>
<gene>
    <name evidence="8" type="primary">LOC100800830</name>
    <name evidence="7" type="ORF">GLYMA_13G295000</name>
</gene>
<dbReference type="GO" id="GO:0030170">
    <property type="term" value="F:pyridoxal phosphate binding"/>
    <property type="evidence" value="ECO:0007669"/>
    <property type="project" value="InterPro"/>
</dbReference>